<dbReference type="Proteomes" id="UP000325081">
    <property type="component" value="Unassembled WGS sequence"/>
</dbReference>
<protein>
    <submittedName>
        <fullName evidence="2">Ribosomal RNA small subunit methyltransferase C</fullName>
    </submittedName>
</protein>
<proteinExistence type="predicted"/>
<dbReference type="GO" id="GO:0008168">
    <property type="term" value="F:methyltransferase activity"/>
    <property type="evidence" value="ECO:0007669"/>
    <property type="project" value="UniProtKB-KW"/>
</dbReference>
<sequence>MTHKDSPFTAPAVHVFGHQKPNLLVSEDTSNSMPAAPQRTAAARRLRPTRRHHPQPPSPSDRRARPALPRGSQSQPALLPILAAAISTNTPPPPTTVDRQQHCRLRQYRLHNSPSMPSLNQLCHRSHRPAGGSPQNSPLPTSAVSHHMSLPSLYVSRYDYSILLKGYKKSIIHRASTVSDLTGGSSVRSR</sequence>
<evidence type="ECO:0000256" key="1">
    <source>
        <dbReference type="SAM" id="MobiDB-lite"/>
    </source>
</evidence>
<comment type="caution">
    <text evidence="2">The sequence shown here is derived from an EMBL/GenBank/DDBJ whole genome shotgun (WGS) entry which is preliminary data.</text>
</comment>
<accession>A0A5A7RIW2</accession>
<keyword evidence="2" id="KW-0489">Methyltransferase</keyword>
<reference evidence="3" key="1">
    <citation type="journal article" date="2019" name="Curr. Biol.">
        <title>Genome Sequence of Striga asiatica Provides Insight into the Evolution of Plant Parasitism.</title>
        <authorList>
            <person name="Yoshida S."/>
            <person name="Kim S."/>
            <person name="Wafula E.K."/>
            <person name="Tanskanen J."/>
            <person name="Kim Y.M."/>
            <person name="Honaas L."/>
            <person name="Yang Z."/>
            <person name="Spallek T."/>
            <person name="Conn C.E."/>
            <person name="Ichihashi Y."/>
            <person name="Cheong K."/>
            <person name="Cui S."/>
            <person name="Der J.P."/>
            <person name="Gundlach H."/>
            <person name="Jiao Y."/>
            <person name="Hori C."/>
            <person name="Ishida J.K."/>
            <person name="Kasahara H."/>
            <person name="Kiba T."/>
            <person name="Kim M.S."/>
            <person name="Koo N."/>
            <person name="Laohavisit A."/>
            <person name="Lee Y.H."/>
            <person name="Lumba S."/>
            <person name="McCourt P."/>
            <person name="Mortimer J.C."/>
            <person name="Mutuku J.M."/>
            <person name="Nomura T."/>
            <person name="Sasaki-Sekimoto Y."/>
            <person name="Seto Y."/>
            <person name="Wang Y."/>
            <person name="Wakatake T."/>
            <person name="Sakakibara H."/>
            <person name="Demura T."/>
            <person name="Yamaguchi S."/>
            <person name="Yoneyama K."/>
            <person name="Manabe R.I."/>
            <person name="Nelson D.C."/>
            <person name="Schulman A.H."/>
            <person name="Timko M.P."/>
            <person name="dePamphilis C.W."/>
            <person name="Choi D."/>
            <person name="Shirasu K."/>
        </authorList>
    </citation>
    <scope>NUCLEOTIDE SEQUENCE [LARGE SCALE GENOMIC DNA]</scope>
    <source>
        <strain evidence="3">cv. UVA1</strain>
    </source>
</reference>
<dbReference type="EMBL" id="BKCP01013070">
    <property type="protein sequence ID" value="GER57089.1"/>
    <property type="molecule type" value="Genomic_DNA"/>
</dbReference>
<organism evidence="2 3">
    <name type="scientific">Striga asiatica</name>
    <name type="common">Asiatic witchweed</name>
    <name type="synonym">Buchnera asiatica</name>
    <dbReference type="NCBI Taxonomy" id="4170"/>
    <lineage>
        <taxon>Eukaryota</taxon>
        <taxon>Viridiplantae</taxon>
        <taxon>Streptophyta</taxon>
        <taxon>Embryophyta</taxon>
        <taxon>Tracheophyta</taxon>
        <taxon>Spermatophyta</taxon>
        <taxon>Magnoliopsida</taxon>
        <taxon>eudicotyledons</taxon>
        <taxon>Gunneridae</taxon>
        <taxon>Pentapetalae</taxon>
        <taxon>asterids</taxon>
        <taxon>lamiids</taxon>
        <taxon>Lamiales</taxon>
        <taxon>Orobanchaceae</taxon>
        <taxon>Buchnereae</taxon>
        <taxon>Striga</taxon>
    </lineage>
</organism>
<evidence type="ECO:0000313" key="2">
    <source>
        <dbReference type="EMBL" id="GER57089.1"/>
    </source>
</evidence>
<gene>
    <name evidence="2" type="ORF">STAS_34880</name>
</gene>
<evidence type="ECO:0000313" key="3">
    <source>
        <dbReference type="Proteomes" id="UP000325081"/>
    </source>
</evidence>
<feature type="region of interest" description="Disordered" evidence="1">
    <location>
        <begin position="1"/>
        <end position="73"/>
    </location>
</feature>
<name>A0A5A7RIW2_STRAF</name>
<keyword evidence="2" id="KW-0808">Transferase</keyword>
<keyword evidence="3" id="KW-1185">Reference proteome</keyword>
<dbReference type="AlphaFoldDB" id="A0A5A7RIW2"/>
<dbReference type="GO" id="GO:0032259">
    <property type="term" value="P:methylation"/>
    <property type="evidence" value="ECO:0007669"/>
    <property type="project" value="UniProtKB-KW"/>
</dbReference>
<feature type="compositionally biased region" description="Basic residues" evidence="1">
    <location>
        <begin position="42"/>
        <end position="54"/>
    </location>
</feature>